<dbReference type="SUPFAM" id="SSF47473">
    <property type="entry name" value="EF-hand"/>
    <property type="match status" value="1"/>
</dbReference>
<dbReference type="SMART" id="SM00054">
    <property type="entry name" value="EFh"/>
    <property type="match status" value="1"/>
</dbReference>
<organism>
    <name type="scientific">Macaca fascicularis</name>
    <name type="common">Crab-eating macaque</name>
    <name type="synonym">Cynomolgus monkey</name>
    <dbReference type="NCBI Taxonomy" id="9541"/>
    <lineage>
        <taxon>Eukaryota</taxon>
        <taxon>Metazoa</taxon>
        <taxon>Chordata</taxon>
        <taxon>Craniata</taxon>
        <taxon>Vertebrata</taxon>
        <taxon>Euteleostomi</taxon>
        <taxon>Mammalia</taxon>
        <taxon>Eutheria</taxon>
        <taxon>Euarchontoglires</taxon>
        <taxon>Primates</taxon>
        <taxon>Haplorrhini</taxon>
        <taxon>Catarrhini</taxon>
        <taxon>Cercopithecidae</taxon>
        <taxon>Cercopithecinae</taxon>
        <taxon>Macaca</taxon>
    </lineage>
</organism>
<reference evidence="5" key="1">
    <citation type="journal article" date="2011" name="Nat. Biotechnol.">
        <title>Genome sequencing and comparison of two nonhuman primate animal models, the cynomolgus and Chinese rhesus macaques.</title>
        <authorList>
            <person name="Yan G."/>
            <person name="Zhang G."/>
            <person name="Fang X."/>
            <person name="Zhang Y."/>
            <person name="Li C."/>
            <person name="Ling F."/>
            <person name="Cooper D.N."/>
            <person name="Li Q."/>
            <person name="Li Y."/>
            <person name="van Gool A.J."/>
            <person name="Du H."/>
            <person name="Chen J."/>
            <person name="Chen R."/>
            <person name="Zhang P."/>
            <person name="Huang Z."/>
            <person name="Thompson J.R."/>
            <person name="Meng Y."/>
            <person name="Bai Y."/>
            <person name="Wang J."/>
            <person name="Zhuo M."/>
            <person name="Wang T."/>
            <person name="Huang Y."/>
            <person name="Wei L."/>
            <person name="Li J."/>
            <person name="Wang Z."/>
            <person name="Hu H."/>
            <person name="Yang P."/>
            <person name="Le L."/>
            <person name="Stenson P.D."/>
            <person name="Li B."/>
            <person name="Liu X."/>
            <person name="Ball E.V."/>
            <person name="An N."/>
            <person name="Huang Q."/>
            <person name="Zhang Y."/>
            <person name="Fan W."/>
            <person name="Zhang X."/>
            <person name="Li Y."/>
            <person name="Wang W."/>
            <person name="Katze M.G."/>
            <person name="Su B."/>
            <person name="Nielsen R."/>
            <person name="Yang H."/>
            <person name="Wang J."/>
            <person name="Wang X."/>
            <person name="Wang J."/>
        </authorList>
    </citation>
    <scope>NUCLEOTIDE SEQUENCE [LARGE SCALE GENOMIC DNA]</scope>
    <source>
        <strain evidence="5">CE-4</strain>
    </source>
</reference>
<evidence type="ECO:0000256" key="3">
    <source>
        <dbReference type="SAM" id="MobiDB-lite"/>
    </source>
</evidence>
<evidence type="ECO:0000256" key="2">
    <source>
        <dbReference type="ARBA" id="ARBA00022837"/>
    </source>
</evidence>
<dbReference type="InterPro" id="IPR018247">
    <property type="entry name" value="EF_Hand_1_Ca_BS"/>
</dbReference>
<name>G7NUQ5_MACFA</name>
<feature type="compositionally biased region" description="Low complexity" evidence="3">
    <location>
        <begin position="16"/>
        <end position="25"/>
    </location>
</feature>
<keyword evidence="2" id="KW-0106">Calcium</keyword>
<dbReference type="PROSITE" id="PS50222">
    <property type="entry name" value="EF_HAND_2"/>
    <property type="match status" value="1"/>
</dbReference>
<dbReference type="EMBL" id="CM001276">
    <property type="protein sequence ID" value="EHH49573.1"/>
    <property type="molecule type" value="Genomic_DNA"/>
</dbReference>
<feature type="compositionally biased region" description="Pro residues" evidence="3">
    <location>
        <begin position="102"/>
        <end position="113"/>
    </location>
</feature>
<dbReference type="PROSITE" id="PS00018">
    <property type="entry name" value="EF_HAND_1"/>
    <property type="match status" value="1"/>
</dbReference>
<feature type="compositionally biased region" description="Basic and acidic residues" evidence="3">
    <location>
        <begin position="452"/>
        <end position="462"/>
    </location>
</feature>
<dbReference type="PANTHER" id="PTHR47500:SF1">
    <property type="entry name" value="SPERMATOGENESIS-ASSOCIATED PROTEIN 21"/>
    <property type="match status" value="1"/>
</dbReference>
<dbReference type="InterPro" id="IPR011992">
    <property type="entry name" value="EF-hand-dom_pair"/>
</dbReference>
<feature type="region of interest" description="Disordered" evidence="3">
    <location>
        <begin position="56"/>
        <end position="113"/>
    </location>
</feature>
<dbReference type="PANTHER" id="PTHR47500">
    <property type="entry name" value="EF-HAND CALCIUM-BINDING DOMAIN-CONTAINING PROTEIN"/>
    <property type="match status" value="1"/>
</dbReference>
<feature type="compositionally biased region" description="Low complexity" evidence="3">
    <location>
        <begin position="67"/>
        <end position="94"/>
    </location>
</feature>
<proteinExistence type="predicted"/>
<accession>G7NUQ5</accession>
<feature type="region of interest" description="Disordered" evidence="3">
    <location>
        <begin position="422"/>
        <end position="472"/>
    </location>
</feature>
<feature type="domain" description="EF-hand" evidence="4">
    <location>
        <begin position="257"/>
        <end position="292"/>
    </location>
</feature>
<dbReference type="AlphaFoldDB" id="G7NUQ5"/>
<dbReference type="Gene3D" id="1.10.238.10">
    <property type="entry name" value="EF-hand"/>
    <property type="match status" value="1"/>
</dbReference>
<dbReference type="CDD" id="cd00051">
    <property type="entry name" value="EFh"/>
    <property type="match status" value="1"/>
</dbReference>
<evidence type="ECO:0000256" key="1">
    <source>
        <dbReference type="ARBA" id="ARBA00022723"/>
    </source>
</evidence>
<protein>
    <recommendedName>
        <fullName evidence="4">EF-hand domain-containing protein</fullName>
    </recommendedName>
</protein>
<evidence type="ECO:0000259" key="4">
    <source>
        <dbReference type="PROSITE" id="PS50222"/>
    </source>
</evidence>
<sequence>MEEVRDIGERREPDRVQQQPQKPVVAAGTQNLRKFRQGFMKCLLEVEKVEASHRRALKARSLTAQKSPRTLTPVPTSSPSLPQTPASAPASGPSWARLSAPGPEPAPVGAPVPTSTPCPVLLCPALDLGWRRMELSHHSSERTLSYAKARYQQGGRPDVALGRGSVLCRQEPEEQSLQKLYQNREKSEEQLTLKQEEDHTAAAMPTTAPCSRSSSGFLHLACGAGQAFRSYFEIFNGPGEVDAQSLKNILLLMGFSVTPAQVEDALMSADVNGDGHVDFKDFLAVMTDTRRFFCSVEQNALTDMAPHNPHTLLFEILSLLVEMLALPEAVLEEITNYYQKKLKAGTCKAQEMEAAIGRLRLQKQLPYNPQQEESSEVPERKVLSILSRLKQQNYAPNLQSPYAQVPCIPLCPRMDKKMVRRKPTNHYVQDQCTTPGLAPDIRSPFFQSRSQGNREHNSDSRKWPSSVPSRTH</sequence>
<evidence type="ECO:0000313" key="5">
    <source>
        <dbReference type="EMBL" id="EHH49573.1"/>
    </source>
</evidence>
<keyword evidence="1" id="KW-0479">Metal-binding</keyword>
<gene>
    <name evidence="5" type="ORF">EGM_00258</name>
</gene>
<feature type="compositionally biased region" description="Basic and acidic residues" evidence="3">
    <location>
        <begin position="1"/>
        <end position="15"/>
    </location>
</feature>
<dbReference type="InterPro" id="IPR043520">
    <property type="entry name" value="SPT21"/>
</dbReference>
<dbReference type="Proteomes" id="UP000009130">
    <property type="component" value="Chromosome 1"/>
</dbReference>
<dbReference type="InterPro" id="IPR002048">
    <property type="entry name" value="EF_hand_dom"/>
</dbReference>
<dbReference type="GO" id="GO:0005509">
    <property type="term" value="F:calcium ion binding"/>
    <property type="evidence" value="ECO:0007669"/>
    <property type="project" value="InterPro"/>
</dbReference>
<feature type="region of interest" description="Disordered" evidence="3">
    <location>
        <begin position="1"/>
        <end position="29"/>
    </location>
</feature>